<name>A0A5K7XAF3_9BACT</name>
<evidence type="ECO:0000313" key="1">
    <source>
        <dbReference type="EMBL" id="BBO33684.1"/>
    </source>
</evidence>
<keyword evidence="2" id="KW-1185">Reference proteome</keyword>
<gene>
    <name evidence="1" type="ORF">PLANPX_3296</name>
</gene>
<sequence>MAASEGLFLNANRRPLALHAEALIFGPKLLRLMLSEQRREQEIFPHICPVVDRANGRPHRL</sequence>
<organism evidence="1 2">
    <name type="scientific">Lacipirellula parvula</name>
    <dbReference type="NCBI Taxonomy" id="2650471"/>
    <lineage>
        <taxon>Bacteria</taxon>
        <taxon>Pseudomonadati</taxon>
        <taxon>Planctomycetota</taxon>
        <taxon>Planctomycetia</taxon>
        <taxon>Pirellulales</taxon>
        <taxon>Lacipirellulaceae</taxon>
        <taxon>Lacipirellula</taxon>
    </lineage>
</organism>
<dbReference type="Proteomes" id="UP000326837">
    <property type="component" value="Chromosome"/>
</dbReference>
<dbReference type="EMBL" id="AP021861">
    <property type="protein sequence ID" value="BBO33684.1"/>
    <property type="molecule type" value="Genomic_DNA"/>
</dbReference>
<dbReference type="AlphaFoldDB" id="A0A5K7XAF3"/>
<evidence type="ECO:0000313" key="2">
    <source>
        <dbReference type="Proteomes" id="UP000326837"/>
    </source>
</evidence>
<accession>A0A5K7XAF3</accession>
<dbReference type="KEGG" id="lpav:PLANPX_3296"/>
<proteinExistence type="predicted"/>
<protein>
    <submittedName>
        <fullName evidence="1">Uncharacterized protein</fullName>
    </submittedName>
</protein>
<reference evidence="2" key="1">
    <citation type="submission" date="2019-10" db="EMBL/GenBank/DDBJ databases">
        <title>Lacipirellula parvula gen. nov., sp. nov., representing a lineage of planctomycetes widespread in freshwater anoxic habitats, and description of the family Lacipirellulaceae.</title>
        <authorList>
            <person name="Dedysh S.N."/>
            <person name="Kulichevskaya I.S."/>
            <person name="Beletsky A.V."/>
            <person name="Rakitin A.L."/>
            <person name="Mardanov A.V."/>
            <person name="Ivanova A.A."/>
            <person name="Saltykova V.X."/>
            <person name="Rijpstra W.I.C."/>
            <person name="Sinninghe Damste J.S."/>
            <person name="Ravin N.V."/>
        </authorList>
    </citation>
    <scope>NUCLEOTIDE SEQUENCE [LARGE SCALE GENOMIC DNA]</scope>
    <source>
        <strain evidence="2">PX69</strain>
    </source>
</reference>